<evidence type="ECO:0000259" key="9">
    <source>
        <dbReference type="PROSITE" id="PS50850"/>
    </source>
</evidence>
<feature type="transmembrane region" description="Helical" evidence="8">
    <location>
        <begin position="91"/>
        <end position="113"/>
    </location>
</feature>
<proteinExistence type="predicted"/>
<reference evidence="10" key="1">
    <citation type="submission" date="2021-02" db="EMBL/GenBank/DDBJ databases">
        <authorList>
            <person name="Dougan E. K."/>
            <person name="Rhodes N."/>
            <person name="Thang M."/>
            <person name="Chan C."/>
        </authorList>
    </citation>
    <scope>NUCLEOTIDE SEQUENCE</scope>
</reference>
<feature type="transmembrane region" description="Helical" evidence="8">
    <location>
        <begin position="235"/>
        <end position="256"/>
    </location>
</feature>
<feature type="transmembrane region" description="Helical" evidence="8">
    <location>
        <begin position="300"/>
        <end position="322"/>
    </location>
</feature>
<dbReference type="InterPro" id="IPR050171">
    <property type="entry name" value="MFS_Transporters"/>
</dbReference>
<name>A0A812TQH2_9DINO</name>
<dbReference type="PANTHER" id="PTHR23517">
    <property type="entry name" value="RESISTANCE PROTEIN MDTM, PUTATIVE-RELATED-RELATED"/>
    <property type="match status" value="1"/>
</dbReference>
<dbReference type="InterPro" id="IPR001958">
    <property type="entry name" value="Tet-R_TetA/multi-R_MdtG-like"/>
</dbReference>
<evidence type="ECO:0000313" key="10">
    <source>
        <dbReference type="EMBL" id="CAE7533693.1"/>
    </source>
</evidence>
<evidence type="ECO:0000256" key="1">
    <source>
        <dbReference type="ARBA" id="ARBA00004651"/>
    </source>
</evidence>
<dbReference type="InterPro" id="IPR011701">
    <property type="entry name" value="MFS"/>
</dbReference>
<dbReference type="AlphaFoldDB" id="A0A812TQH2"/>
<evidence type="ECO:0000313" key="11">
    <source>
        <dbReference type="Proteomes" id="UP000604046"/>
    </source>
</evidence>
<dbReference type="GO" id="GO:0022857">
    <property type="term" value="F:transmembrane transporter activity"/>
    <property type="evidence" value="ECO:0007669"/>
    <property type="project" value="InterPro"/>
</dbReference>
<dbReference type="SUPFAM" id="SSF103473">
    <property type="entry name" value="MFS general substrate transporter"/>
    <property type="match status" value="1"/>
</dbReference>
<feature type="transmembrane region" description="Helical" evidence="8">
    <location>
        <begin position="387"/>
        <end position="407"/>
    </location>
</feature>
<evidence type="ECO:0000256" key="8">
    <source>
        <dbReference type="SAM" id="Phobius"/>
    </source>
</evidence>
<evidence type="ECO:0000256" key="4">
    <source>
        <dbReference type="ARBA" id="ARBA00022692"/>
    </source>
</evidence>
<keyword evidence="4 8" id="KW-0812">Transmembrane</keyword>
<protein>
    <submittedName>
        <fullName evidence="10">TetA protein</fullName>
    </submittedName>
</protein>
<dbReference type="CDD" id="cd17325">
    <property type="entry name" value="MFS_MdtG_SLC18_like"/>
    <property type="match status" value="1"/>
</dbReference>
<evidence type="ECO:0000256" key="7">
    <source>
        <dbReference type="SAM" id="MobiDB-lite"/>
    </source>
</evidence>
<comment type="caution">
    <text evidence="10">The sequence shown here is derived from an EMBL/GenBank/DDBJ whole genome shotgun (WGS) entry which is preliminary data.</text>
</comment>
<keyword evidence="3" id="KW-1003">Cell membrane</keyword>
<evidence type="ECO:0000256" key="6">
    <source>
        <dbReference type="ARBA" id="ARBA00023136"/>
    </source>
</evidence>
<dbReference type="InterPro" id="IPR005829">
    <property type="entry name" value="Sugar_transporter_CS"/>
</dbReference>
<gene>
    <name evidence="10" type="primary">tetA</name>
    <name evidence="10" type="ORF">SNAT2548_LOCUS29906</name>
</gene>
<keyword evidence="6 8" id="KW-0472">Membrane</keyword>
<keyword evidence="2" id="KW-0813">Transport</keyword>
<organism evidence="10 11">
    <name type="scientific">Symbiodinium natans</name>
    <dbReference type="NCBI Taxonomy" id="878477"/>
    <lineage>
        <taxon>Eukaryota</taxon>
        <taxon>Sar</taxon>
        <taxon>Alveolata</taxon>
        <taxon>Dinophyceae</taxon>
        <taxon>Suessiales</taxon>
        <taxon>Symbiodiniaceae</taxon>
        <taxon>Symbiodinium</taxon>
    </lineage>
</organism>
<feature type="domain" description="Major facilitator superfamily (MFS) profile" evidence="9">
    <location>
        <begin position="25"/>
        <end position="411"/>
    </location>
</feature>
<dbReference type="GO" id="GO:0005886">
    <property type="term" value="C:plasma membrane"/>
    <property type="evidence" value="ECO:0007669"/>
    <property type="project" value="UniProtKB-SubCell"/>
</dbReference>
<keyword evidence="11" id="KW-1185">Reference proteome</keyword>
<accession>A0A812TQH2</accession>
<comment type="subcellular location">
    <subcellularLocation>
        <location evidence="1">Cell membrane</location>
        <topology evidence="1">Multi-pass membrane protein</topology>
    </subcellularLocation>
</comment>
<feature type="transmembrane region" description="Helical" evidence="8">
    <location>
        <begin position="268"/>
        <end position="288"/>
    </location>
</feature>
<evidence type="ECO:0000256" key="2">
    <source>
        <dbReference type="ARBA" id="ARBA00022448"/>
    </source>
</evidence>
<dbReference type="Pfam" id="PF07690">
    <property type="entry name" value="MFS_1"/>
    <property type="match status" value="2"/>
</dbReference>
<dbReference type="Gene3D" id="1.20.1250.20">
    <property type="entry name" value="MFS general substrate transporter like domains"/>
    <property type="match status" value="1"/>
</dbReference>
<dbReference type="InterPro" id="IPR020846">
    <property type="entry name" value="MFS_dom"/>
</dbReference>
<dbReference type="EMBL" id="CAJNDS010002581">
    <property type="protein sequence ID" value="CAE7533693.1"/>
    <property type="molecule type" value="Genomic_DNA"/>
</dbReference>
<dbReference type="PRINTS" id="PR01035">
    <property type="entry name" value="TCRTETA"/>
</dbReference>
<dbReference type="InterPro" id="IPR036259">
    <property type="entry name" value="MFS_trans_sf"/>
</dbReference>
<feature type="region of interest" description="Disordered" evidence="7">
    <location>
        <begin position="204"/>
        <end position="228"/>
    </location>
</feature>
<keyword evidence="5 8" id="KW-1133">Transmembrane helix</keyword>
<evidence type="ECO:0000256" key="3">
    <source>
        <dbReference type="ARBA" id="ARBA00022475"/>
    </source>
</evidence>
<dbReference type="Proteomes" id="UP000604046">
    <property type="component" value="Unassembled WGS sequence"/>
</dbReference>
<dbReference type="OrthoDB" id="419616at2759"/>
<feature type="transmembrane region" description="Helical" evidence="8">
    <location>
        <begin position="60"/>
        <end position="79"/>
    </location>
</feature>
<dbReference type="PROSITE" id="PS00216">
    <property type="entry name" value="SUGAR_TRANSPORT_1"/>
    <property type="match status" value="1"/>
</dbReference>
<evidence type="ECO:0000256" key="5">
    <source>
        <dbReference type="ARBA" id="ARBA00022989"/>
    </source>
</evidence>
<feature type="transmembrane region" description="Helical" evidence="8">
    <location>
        <begin position="20"/>
        <end position="40"/>
    </location>
</feature>
<sequence>MESSLVPKSEGTYDAETGLLVPQAAIWMVFITIFMDTLAATISTPALPYYARSFHISNAAIGYLYASWSFTSAFCAPVLGKLSDKFGRRKVLLASLVGAGIANLGQACAGNYYELLGWRAFSGVWAAVGNSAQVYLSDVCSPAVLPDYMSKLSAVPSLAMTFGPGLGGGLSKFGLSVPVLVDGLLSLAAAGLCFVYLPESPSWAADQGKRESTDTKASEASQGSSPDDIPRGVKVLALSSIFQGISFGTVVSMTAITLDAKLGFDSLHVGFTFVLAALATLATSIWGTNRVQRGLGLKNCAVVGSILGGAFSLLMAIIPGVWPTVLCLCFSRVGVALRGGSSGTILTRFTNPSNRGSIFAMQQFALNIGRLIGPVASGHLAVQDPIVLPWIFSAVCSLISALILLAVPMPDDSLPEKKSSRMIRGFTDLKGDSLELEYGSAEDCRALGVYVGDLLTKRRYRWVSRRQAIYSMLDKLLPELSSGAYDHVQDLERLMKHVEQIQKDFQGVQSRDC</sequence>
<dbReference type="PROSITE" id="PS50850">
    <property type="entry name" value="MFS"/>
    <property type="match status" value="1"/>
</dbReference>
<feature type="compositionally biased region" description="Basic and acidic residues" evidence="7">
    <location>
        <begin position="207"/>
        <end position="217"/>
    </location>
</feature>